<evidence type="ECO:0000256" key="1">
    <source>
        <dbReference type="SAM" id="Phobius"/>
    </source>
</evidence>
<evidence type="ECO:0008006" key="4">
    <source>
        <dbReference type="Google" id="ProtNLM"/>
    </source>
</evidence>
<protein>
    <recommendedName>
        <fullName evidence="4">DUF4179 domain-containing protein</fullName>
    </recommendedName>
</protein>
<name>A0A5M9HTW0_9FIRM</name>
<comment type="caution">
    <text evidence="2">The sequence shown here is derived from an EMBL/GenBank/DDBJ whole genome shotgun (WGS) entry which is preliminary data.</text>
</comment>
<evidence type="ECO:0000313" key="3">
    <source>
        <dbReference type="Proteomes" id="UP000322025"/>
    </source>
</evidence>
<keyword evidence="1" id="KW-1133">Transmembrane helix</keyword>
<feature type="transmembrane region" description="Helical" evidence="1">
    <location>
        <begin position="44"/>
        <end position="67"/>
    </location>
</feature>
<sequence length="312" mass="35223">MSERLDHILKQALTPDQKPDLLLNQKILNQIKEKDQMKIRKRKWVPGIVFSLVIILAAGTGVAYAAYKLLNPGEAAERVGDERLARAFSEEGAMEINETQHFENFDVTLLGIASGENVAEHVTEKNGDILSDRSYIVTAITRTDGNPMPENLSDAAYDNMRFFISPLIQGCDPIRVNIVSMDGVYTEFVQDGTLYRLTECSNIEIFADRTVYFCVSDADQSSAFGYNEEAYKFDNTTGAIRRRENYEGINALFVLPLDKDLADPEAAEEYLSVFETDEESEDDYAAWSREADAFMSEITPENIEQYADRIEE</sequence>
<keyword evidence="1" id="KW-0472">Membrane</keyword>
<dbReference type="OrthoDB" id="1705981at2"/>
<keyword evidence="3" id="KW-1185">Reference proteome</keyword>
<keyword evidence="1" id="KW-0812">Transmembrane</keyword>
<organism evidence="2 3">
    <name type="scientific">Mediterraneibacter catenae</name>
    <dbReference type="NCBI Taxonomy" id="2594882"/>
    <lineage>
        <taxon>Bacteria</taxon>
        <taxon>Bacillati</taxon>
        <taxon>Bacillota</taxon>
        <taxon>Clostridia</taxon>
        <taxon>Lachnospirales</taxon>
        <taxon>Lachnospiraceae</taxon>
        <taxon>Mediterraneibacter</taxon>
    </lineage>
</organism>
<dbReference type="AlphaFoldDB" id="A0A5M9HTW0"/>
<feature type="non-terminal residue" evidence="2">
    <location>
        <position position="312"/>
    </location>
</feature>
<evidence type="ECO:0000313" key="2">
    <source>
        <dbReference type="EMBL" id="KAA8500108.1"/>
    </source>
</evidence>
<reference evidence="2" key="1">
    <citation type="submission" date="2019-07" db="EMBL/GenBank/DDBJ databases">
        <authorList>
            <person name="Wongkuna S."/>
            <person name="Scaria J."/>
        </authorList>
    </citation>
    <scope>NUCLEOTIDE SEQUENCE [LARGE SCALE GENOMIC DNA]</scope>
    <source>
        <strain evidence="2">SW178</strain>
    </source>
</reference>
<proteinExistence type="predicted"/>
<dbReference type="RefSeq" id="WP_150311675.1">
    <property type="nucleotide sequence ID" value="NZ_VMSO01000052.1"/>
</dbReference>
<accession>A0A5M9HTW0</accession>
<gene>
    <name evidence="2" type="ORF">FNY66_15310</name>
</gene>
<dbReference type="EMBL" id="VMSO01000052">
    <property type="protein sequence ID" value="KAA8500108.1"/>
    <property type="molecule type" value="Genomic_DNA"/>
</dbReference>
<dbReference type="Proteomes" id="UP000322025">
    <property type="component" value="Unassembled WGS sequence"/>
</dbReference>